<keyword evidence="3" id="KW-1185">Reference proteome</keyword>
<reference evidence="3" key="1">
    <citation type="journal article" date="2019" name="Int. J. Syst. Evol. Microbiol.">
        <title>The Global Catalogue of Microorganisms (GCM) 10K type strain sequencing project: providing services to taxonomists for standard genome sequencing and annotation.</title>
        <authorList>
            <consortium name="The Broad Institute Genomics Platform"/>
            <consortium name="The Broad Institute Genome Sequencing Center for Infectious Disease"/>
            <person name="Wu L."/>
            <person name="Ma J."/>
        </authorList>
    </citation>
    <scope>NUCLEOTIDE SEQUENCE [LARGE SCALE GENOMIC DNA]</scope>
    <source>
        <strain evidence="3">JCM 18126</strain>
    </source>
</reference>
<evidence type="ECO:0000313" key="2">
    <source>
        <dbReference type="EMBL" id="GAA4970106.1"/>
    </source>
</evidence>
<evidence type="ECO:0000256" key="1">
    <source>
        <dbReference type="SAM" id="MobiDB-lite"/>
    </source>
</evidence>
<organism evidence="2 3">
    <name type="scientific">Kineococcus glutinatus</name>
    <dbReference type="NCBI Taxonomy" id="1070872"/>
    <lineage>
        <taxon>Bacteria</taxon>
        <taxon>Bacillati</taxon>
        <taxon>Actinomycetota</taxon>
        <taxon>Actinomycetes</taxon>
        <taxon>Kineosporiales</taxon>
        <taxon>Kineosporiaceae</taxon>
        <taxon>Kineococcus</taxon>
    </lineage>
</organism>
<feature type="region of interest" description="Disordered" evidence="1">
    <location>
        <begin position="48"/>
        <end position="67"/>
    </location>
</feature>
<name>A0ABP9HG34_9ACTN</name>
<comment type="caution">
    <text evidence="2">The sequence shown here is derived from an EMBL/GenBank/DDBJ whole genome shotgun (WGS) entry which is preliminary data.</text>
</comment>
<proteinExistence type="predicted"/>
<protein>
    <submittedName>
        <fullName evidence="2">Uncharacterized protein</fullName>
    </submittedName>
</protein>
<gene>
    <name evidence="2" type="ORF">GCM10023225_10250</name>
</gene>
<dbReference type="RefSeq" id="WP_345711306.1">
    <property type="nucleotide sequence ID" value="NZ_BAABIL010000126.1"/>
</dbReference>
<sequence>MRAALRSDLVLALKARDRVAVAALRSALAALENAEAVAVDDVAVPGTVAPDAGGGPVAGSRLGAGAAETERRLLGEAEERELLRAQVTERLHAAAEYEALGQPERAGLLRAEAGVLQVHLGPAADRVTPGPARPGSDGHGPAARRPPGSG</sequence>
<dbReference type="EMBL" id="BAABIL010000126">
    <property type="protein sequence ID" value="GAA4970106.1"/>
    <property type="molecule type" value="Genomic_DNA"/>
</dbReference>
<feature type="region of interest" description="Disordered" evidence="1">
    <location>
        <begin position="120"/>
        <end position="150"/>
    </location>
</feature>
<dbReference type="InterPro" id="IPR042184">
    <property type="entry name" value="YqeY/Aim41_N"/>
</dbReference>
<dbReference type="Proteomes" id="UP001501195">
    <property type="component" value="Unassembled WGS sequence"/>
</dbReference>
<dbReference type="Gene3D" id="1.10.1510.10">
    <property type="entry name" value="Uncharacterised protein YqeY/AIM41 PF09424, N-terminal domain"/>
    <property type="match status" value="1"/>
</dbReference>
<accession>A0ABP9HG34</accession>
<evidence type="ECO:0000313" key="3">
    <source>
        <dbReference type="Proteomes" id="UP001501195"/>
    </source>
</evidence>